<evidence type="ECO:0000313" key="2">
    <source>
        <dbReference type="Proteomes" id="UP000094385"/>
    </source>
</evidence>
<organism evidence="1 2">
    <name type="scientific">Lipomyces starkeyi NRRL Y-11557</name>
    <dbReference type="NCBI Taxonomy" id="675824"/>
    <lineage>
        <taxon>Eukaryota</taxon>
        <taxon>Fungi</taxon>
        <taxon>Dikarya</taxon>
        <taxon>Ascomycota</taxon>
        <taxon>Saccharomycotina</taxon>
        <taxon>Lipomycetes</taxon>
        <taxon>Lipomycetales</taxon>
        <taxon>Lipomycetaceae</taxon>
        <taxon>Lipomyces</taxon>
    </lineage>
</organism>
<gene>
    <name evidence="1" type="ORF">LIPSTDRAFT_74122</name>
</gene>
<dbReference type="Proteomes" id="UP000094385">
    <property type="component" value="Unassembled WGS sequence"/>
</dbReference>
<accession>A0A1E3PZA1</accession>
<proteinExistence type="predicted"/>
<dbReference type="EMBL" id="KV454299">
    <property type="protein sequence ID" value="ODQ70670.1"/>
    <property type="molecule type" value="Genomic_DNA"/>
</dbReference>
<dbReference type="OrthoDB" id="10306623at2759"/>
<sequence>MSSSPSTLCLINLAMTSTDPFSQDTFWTLAESDAVIVNGQYVDGLVVYRMSDIEKSRYYSVLVGNAESSAHNALLYLYNNDEQPSDTIAFVKWKGQAYHFTADMFYSEYRYTGSRGLYYALVYQCTSQFYPWPYSRVPKTIQAYDHVHFGDV</sequence>
<name>A0A1E3PZA1_LIPST</name>
<keyword evidence="2" id="KW-1185">Reference proteome</keyword>
<reference evidence="1 2" key="1">
    <citation type="journal article" date="2016" name="Proc. Natl. Acad. Sci. U.S.A.">
        <title>Comparative genomics of biotechnologically important yeasts.</title>
        <authorList>
            <person name="Riley R."/>
            <person name="Haridas S."/>
            <person name="Wolfe K.H."/>
            <person name="Lopes M.R."/>
            <person name="Hittinger C.T."/>
            <person name="Goeker M."/>
            <person name="Salamov A.A."/>
            <person name="Wisecaver J.H."/>
            <person name="Long T.M."/>
            <person name="Calvey C.H."/>
            <person name="Aerts A.L."/>
            <person name="Barry K.W."/>
            <person name="Choi C."/>
            <person name="Clum A."/>
            <person name="Coughlan A.Y."/>
            <person name="Deshpande S."/>
            <person name="Douglass A.P."/>
            <person name="Hanson S.J."/>
            <person name="Klenk H.-P."/>
            <person name="LaButti K.M."/>
            <person name="Lapidus A."/>
            <person name="Lindquist E.A."/>
            <person name="Lipzen A.M."/>
            <person name="Meier-Kolthoff J.P."/>
            <person name="Ohm R.A."/>
            <person name="Otillar R.P."/>
            <person name="Pangilinan J.L."/>
            <person name="Peng Y."/>
            <person name="Rokas A."/>
            <person name="Rosa C.A."/>
            <person name="Scheuner C."/>
            <person name="Sibirny A.A."/>
            <person name="Slot J.C."/>
            <person name="Stielow J.B."/>
            <person name="Sun H."/>
            <person name="Kurtzman C.P."/>
            <person name="Blackwell M."/>
            <person name="Grigoriev I.V."/>
            <person name="Jeffries T.W."/>
        </authorList>
    </citation>
    <scope>NUCLEOTIDE SEQUENCE [LARGE SCALE GENOMIC DNA]</scope>
    <source>
        <strain evidence="1 2">NRRL Y-11557</strain>
    </source>
</reference>
<protein>
    <submittedName>
        <fullName evidence="1">Uncharacterized protein</fullName>
    </submittedName>
</protein>
<evidence type="ECO:0000313" key="1">
    <source>
        <dbReference type="EMBL" id="ODQ70670.1"/>
    </source>
</evidence>
<dbReference type="AlphaFoldDB" id="A0A1E3PZA1"/>